<dbReference type="NCBIfam" id="NF002032">
    <property type="entry name" value="PRK00856.1"/>
    <property type="match status" value="1"/>
</dbReference>
<comment type="catalytic activity">
    <reaction evidence="18">
        <text>hydrogencarbonate + NH4(+) + 2 ATP = carbamoyl phosphate + 2 ADP + phosphate + 2 H(+)</text>
        <dbReference type="Rhea" id="RHEA:18029"/>
        <dbReference type="ChEBI" id="CHEBI:15378"/>
        <dbReference type="ChEBI" id="CHEBI:17544"/>
        <dbReference type="ChEBI" id="CHEBI:28938"/>
        <dbReference type="ChEBI" id="CHEBI:30616"/>
        <dbReference type="ChEBI" id="CHEBI:43474"/>
        <dbReference type="ChEBI" id="CHEBI:58228"/>
        <dbReference type="ChEBI" id="CHEBI:456216"/>
        <dbReference type="EC" id="6.3.4.16"/>
    </reaction>
</comment>
<comment type="pathway">
    <text evidence="2">Pyrimidine metabolism; UMP biosynthesis via de novo pathway; (S)-dihydroorotate from bicarbonate: step 1/3.</text>
</comment>
<dbReference type="FunFam" id="1.10.1030.10:FF:000001">
    <property type="entry name" value="Carbamoyl-phosphate synthase large chain"/>
    <property type="match status" value="1"/>
</dbReference>
<dbReference type="InterPro" id="IPR036914">
    <property type="entry name" value="MGS-like_dom_sf"/>
</dbReference>
<dbReference type="PRINTS" id="PR00101">
    <property type="entry name" value="ATCASE"/>
</dbReference>
<evidence type="ECO:0000256" key="21">
    <source>
        <dbReference type="ARBA" id="ARBA00048859"/>
    </source>
</evidence>
<evidence type="ECO:0000256" key="15">
    <source>
        <dbReference type="ARBA" id="ARBA00043979"/>
    </source>
</evidence>
<evidence type="ECO:0000256" key="20">
    <source>
        <dbReference type="ARBA" id="ARBA00048816"/>
    </source>
</evidence>
<dbReference type="NCBIfam" id="NF009475">
    <property type="entry name" value="PRK12838.1"/>
    <property type="match status" value="1"/>
</dbReference>
<dbReference type="Pfam" id="PF12890">
    <property type="entry name" value="DHOase"/>
    <property type="match status" value="1"/>
</dbReference>
<dbReference type="SUPFAM" id="SSF51338">
    <property type="entry name" value="Composite domain of metallo-dependent hydrolases"/>
    <property type="match status" value="1"/>
</dbReference>
<keyword evidence="10" id="KW-0378">Hydrolase</keyword>
<dbReference type="InterPro" id="IPR011607">
    <property type="entry name" value="MGS-like_dom"/>
</dbReference>
<dbReference type="InterPro" id="IPR011059">
    <property type="entry name" value="Metal-dep_hydrolase_composite"/>
</dbReference>
<evidence type="ECO:0000256" key="13">
    <source>
        <dbReference type="ARBA" id="ARBA00023268"/>
    </source>
</evidence>
<evidence type="ECO:0000256" key="9">
    <source>
        <dbReference type="ARBA" id="ARBA00022741"/>
    </source>
</evidence>
<dbReference type="SUPFAM" id="SSF53671">
    <property type="entry name" value="Aspartate/ornithine carbamoyltransferase"/>
    <property type="match status" value="1"/>
</dbReference>
<dbReference type="Gene3D" id="3.40.50.880">
    <property type="match status" value="1"/>
</dbReference>
<dbReference type="PROSITE" id="PS00097">
    <property type="entry name" value="CARBAMOYLTRANSFERASE"/>
    <property type="match status" value="1"/>
</dbReference>
<protein>
    <submittedName>
        <fullName evidence="26">CAD</fullName>
    </submittedName>
</protein>
<dbReference type="NCBIfam" id="TIGR01369">
    <property type="entry name" value="CPSaseII_lrg"/>
    <property type="match status" value="1"/>
</dbReference>
<dbReference type="SMART" id="SM01097">
    <property type="entry name" value="CPSase_sm_chain"/>
    <property type="match status" value="1"/>
</dbReference>
<dbReference type="HAMAP" id="MF_01209">
    <property type="entry name" value="CPSase_S_chain"/>
    <property type="match status" value="1"/>
</dbReference>
<dbReference type="Pfam" id="PF00117">
    <property type="entry name" value="GATase"/>
    <property type="match status" value="1"/>
</dbReference>
<dbReference type="InterPro" id="IPR002195">
    <property type="entry name" value="Dihydroorotase_CS"/>
</dbReference>
<keyword evidence="11 23" id="KW-0067">ATP-binding</keyword>
<evidence type="ECO:0000256" key="14">
    <source>
        <dbReference type="ARBA" id="ARBA00043968"/>
    </source>
</evidence>
<dbReference type="FunFam" id="3.30.470.20:FF:000004">
    <property type="entry name" value="Carbamoyl-phosphate synthase (glutamine-hydrolyzing)"/>
    <property type="match status" value="1"/>
</dbReference>
<comment type="similarity">
    <text evidence="15">In the C-terminal section; belongs to the aspartate/ornithine carbamoyltransferase superfamily. ATCase family.</text>
</comment>
<dbReference type="PROSITE" id="PS00866">
    <property type="entry name" value="CPSASE_1"/>
    <property type="match status" value="1"/>
</dbReference>
<dbReference type="NCBIfam" id="NF009455">
    <property type="entry name" value="PRK12815.1"/>
    <property type="match status" value="1"/>
</dbReference>
<dbReference type="InterPro" id="IPR011761">
    <property type="entry name" value="ATP-grasp"/>
</dbReference>
<dbReference type="SUPFAM" id="SSF52021">
    <property type="entry name" value="Carbamoyl phosphate synthetase, small subunit N-terminal domain"/>
    <property type="match status" value="1"/>
</dbReference>
<evidence type="ECO:0000256" key="6">
    <source>
        <dbReference type="ARBA" id="ARBA00022679"/>
    </source>
</evidence>
<keyword evidence="9 23" id="KW-0547">Nucleotide-binding</keyword>
<dbReference type="GO" id="GO:0006541">
    <property type="term" value="P:glutamine metabolic process"/>
    <property type="evidence" value="ECO:0007669"/>
    <property type="project" value="InterPro"/>
</dbReference>
<dbReference type="Pfam" id="PF00185">
    <property type="entry name" value="OTCace"/>
    <property type="match status" value="1"/>
</dbReference>
<dbReference type="InterPro" id="IPR005483">
    <property type="entry name" value="CPSase_dom"/>
</dbReference>
<proteinExistence type="inferred from homology"/>
<dbReference type="PANTHER" id="PTHR11405:SF5">
    <property type="entry name" value="CAD PROTEIN"/>
    <property type="match status" value="1"/>
</dbReference>
<dbReference type="PRINTS" id="PR00100">
    <property type="entry name" value="AOTCASE"/>
</dbReference>
<dbReference type="GO" id="GO:0005951">
    <property type="term" value="C:carbamoyl-phosphate synthase complex"/>
    <property type="evidence" value="ECO:0007669"/>
    <property type="project" value="TreeGrafter"/>
</dbReference>
<dbReference type="Pfam" id="PF00988">
    <property type="entry name" value="CPSase_sm_chain"/>
    <property type="match status" value="1"/>
</dbReference>
<evidence type="ECO:0000313" key="27">
    <source>
        <dbReference type="Proteomes" id="UP000593567"/>
    </source>
</evidence>
<dbReference type="Gene3D" id="3.40.50.1370">
    <property type="entry name" value="Aspartate/ornithine carbamoyltransferase"/>
    <property type="match status" value="2"/>
</dbReference>
<evidence type="ECO:0000256" key="19">
    <source>
        <dbReference type="ARBA" id="ARBA00048492"/>
    </source>
</evidence>
<evidence type="ECO:0000256" key="18">
    <source>
        <dbReference type="ARBA" id="ARBA00047359"/>
    </source>
</evidence>
<dbReference type="GO" id="GO:0006526">
    <property type="term" value="P:L-arginine biosynthetic process"/>
    <property type="evidence" value="ECO:0007669"/>
    <property type="project" value="TreeGrafter"/>
</dbReference>
<dbReference type="PROSITE" id="PS51273">
    <property type="entry name" value="GATASE_TYPE_1"/>
    <property type="match status" value="1"/>
</dbReference>
<dbReference type="PROSITE" id="PS00483">
    <property type="entry name" value="DIHYDROOROTASE_2"/>
    <property type="match status" value="1"/>
</dbReference>
<sequence>MVNKHLLYWFIKPVYYQVTLCRKARVGHSLPGSEGLQQIFVWLGNSNMCRQTSEIHSKARLILNDGTVFHGYAFGCCKSTAGEVVFQTGMVGYPESLTDPSYAKQLLVLTYPLIGNYGVPGDEYDSLSLHRHFESSKIQASGLVISELCTKYSHWKAVKPLDAWLSEHNVTGIYGIDTRELTKKIREHGTMLGKIVVGDEDEAQVDFVDPNIENLVSAVSCKTSKVYNSSGKYSILAVDCGIKNNQIRCLANRGAKVTVVPWDYDFTEQEYDGLFISNGPGDPVVCSKTVDNIRKALNLKKPIFGICLGHQLLARAAGCQTYKLPYGNRGHNQPCTHLSTGRCFITTQNHGFAVDSSQLPSGWSELFVNENDRSNEGIVHDSLPYFSVQFHPEAMGGPEDLEVLFDVFIQQVQSSKFGAETGITVKERLNTALRFDTREVVKRLSPRKVVVLGSGGLSIGQAGEFDYSGSQALKALKEENIQTILINPNIATVQTSKGMADKCYFLPITAHYVSQVIDSERPDSILLAFGGQTALNCGIELWKSGVLAKYNVRVLGTQINVIEWTEDRKVFAEKMAEIGESVAPSAAAHTIEEVVAAANNLGYPVMIRSAFTLGGLGSGFADNEAELRDMAVRAFSHTNQVLVDKSLRGWKEVEYEVVRDAYDNCITVCNMENIDPLGIHTGDSIVVAPSQTLSNQEYNMLRTTAIKVIRHLGVVGECNIQYALCPLVSRSSALASKATGYPLAYIAAKLALNIPLPELKNSVTNSTTACFEPSLDYCVVKIPRWDLKKFDKVDDKIGSSMKSVGEVMAVARGFEEAFQKALRMTEESIPGFCPNQKPASDEGLSNPTDERVFVLAAALQDGYSIDRLYDLTKIDRWFLYKFKNIIETRTALTSYKVETIPASLLLHAKKLGFCDRQIGKFVECTEVAIRRLRLQKNILPYVKHIDTVAAEWPAHTNYLYLTYNATSHDIAYPGGHIIVLGSGVYRIGSSVEFDWCAVGCITELRRLGHKTIMVNCNPETVSTDYDMCDRLYFDELSFETVMDIYTLENPTGIILSMGGQLPNNIAMDLHRQGAKILGTSAECIDAAENRYKFSRMLDGIEISQPTWEALSDIDSAKQFCQKVGYPCLVRPSYVLSGASAAVNRDHPVVISKFILDAKEIDVDCVACEGEVVCIAISEHIENAGVHSGDATLVTPPQDLNEETLAKIKAIAYSVGKALHVNGPFNMQLIAKENNLKVIECNVRVSRSFPFVSKTLDHDFIAMATKIIVGEHVSRVNVLEGCGRVGVKVPVFSYARLTGANVLQGVAMASTGEVACFGEDRYEAYFKALLSTGFKVPKKDILLSAGSYNGKNELLPYVKKLIDMGFKLYGSMRTTDFYTSHGVNVEEVDNNILDSLMANEFDLLINLPLTSGGSRKVSSITTQGHITRRLAIDHSVPLITDVKCAKMFVQALERTNGLPSMKTHIDCVTSQSMFRLPGLIDVHVHMREPGAVHKEDFKSGTAAALAGGVTMVLCMPNTAPAIIDSDSLQLAHKVAKEGARCDYGLYLGASATNYSTLAGISHDAVALKMYLNETYTTLRLDDISVWMKHFENWPKNKPIVCHAESRTCASAILLAHLCDRPVHIAHLARKEEMMVVKKAKANGLKVTCEVCPHHLFLTEDNHMSDGRSSVRPRLVTEEDRQCLWDNIDIIDCFATDHAPHTDEEKSKNPGPFGFPGLETMLPLLLTAVNDGRLTLADIEAKLHTNPKKIFNLPDQPDTYVEVNMDREWTIPYAMKYSKAGWTPFTGQKVKGCVSRVVLRGQIVYVDGEILAEPGYGQAIATSSAGREESNVATLNGGLRSSSKEIIGSPSRLIRSTSKVETVSVKVDDSITTTDPRFLADLTQQILADPLPKHIISVSAFKKPHLHQILNLAHQYRLCKIKKQPLNHILEGKVMAMMFYEASTRTTSSFSVAMQLLGGIVQKCDPDTSSLVKGETLSDTVNVMASYADVMVIRHQEKGAIQKAIVNTHTPVISAGDGTGEHPTQALLDVFTIREEIGTVNSLTITMVGDLKNGRTVHSLAKLLTLYRVRELRYVSVPSLSMPPEIKNFVKSRGIKQEEYTSLESALPDTDVLYMTRVQKERFSSEEEYIKTRSAFEVTPKLMTKAKKKMIVMHPLPRVCEISPDFDTDPRAAYFRQTEYGMFVRMALLTLVLGHSL</sequence>
<dbReference type="SUPFAM" id="SSF51556">
    <property type="entry name" value="Metallo-dependent hydrolases"/>
    <property type="match status" value="1"/>
</dbReference>
<comment type="similarity">
    <text evidence="17">In the 2nd section; belongs to the CarB family.</text>
</comment>
<dbReference type="InterPro" id="IPR016185">
    <property type="entry name" value="PreATP-grasp_dom_sf"/>
</dbReference>
<dbReference type="GO" id="GO:0004088">
    <property type="term" value="F:carbamoyl-phosphate synthase (glutamine-hydrolyzing) activity"/>
    <property type="evidence" value="ECO:0007669"/>
    <property type="project" value="UniProtKB-EC"/>
</dbReference>
<evidence type="ECO:0000256" key="4">
    <source>
        <dbReference type="ARBA" id="ARBA00004880"/>
    </source>
</evidence>
<dbReference type="UniPathway" id="UPA00070">
    <property type="reaction ID" value="UER00115"/>
</dbReference>
<name>A0A7J7JJ44_BUGNE</name>
<evidence type="ECO:0000256" key="1">
    <source>
        <dbReference type="ARBA" id="ARBA00001947"/>
    </source>
</evidence>
<dbReference type="InterPro" id="IPR006131">
    <property type="entry name" value="Asp_carbamoyltransf_Asp/Orn-bd"/>
</dbReference>
<dbReference type="InterPro" id="IPR036897">
    <property type="entry name" value="CarbamoylP_synth_lsu_oligo_sf"/>
</dbReference>
<dbReference type="GO" id="GO:0006207">
    <property type="term" value="P:'de novo' pyrimidine nucleobase biosynthetic process"/>
    <property type="evidence" value="ECO:0007669"/>
    <property type="project" value="InterPro"/>
</dbReference>
<dbReference type="Pfam" id="PF02786">
    <property type="entry name" value="CPSase_L_D2"/>
    <property type="match status" value="2"/>
</dbReference>
<dbReference type="FunFam" id="3.50.30.20:FF:000002">
    <property type="entry name" value="Carbamoyl-phosphate synthase 1, mitochondrial"/>
    <property type="match status" value="1"/>
</dbReference>
<dbReference type="PROSITE" id="PS50975">
    <property type="entry name" value="ATP_GRASP"/>
    <property type="match status" value="2"/>
</dbReference>
<dbReference type="InterPro" id="IPR058047">
    <property type="entry name" value="CPSase_preATP-grasp"/>
</dbReference>
<dbReference type="SUPFAM" id="SSF52335">
    <property type="entry name" value="Methylglyoxal synthase-like"/>
    <property type="match status" value="1"/>
</dbReference>
<keyword evidence="8" id="KW-0677">Repeat</keyword>
<dbReference type="InterPro" id="IPR035686">
    <property type="entry name" value="CPSase_GATase1"/>
</dbReference>
<dbReference type="SMART" id="SM01096">
    <property type="entry name" value="CPSase_L_D3"/>
    <property type="match status" value="1"/>
</dbReference>
<dbReference type="InterPro" id="IPR005480">
    <property type="entry name" value="CPSase_lsu_oligo"/>
</dbReference>
<comment type="catalytic activity">
    <reaction evidence="22">
        <text>L-glutamine + H2O = L-glutamate + NH4(+)</text>
        <dbReference type="Rhea" id="RHEA:15889"/>
        <dbReference type="ChEBI" id="CHEBI:15377"/>
        <dbReference type="ChEBI" id="CHEBI:28938"/>
        <dbReference type="ChEBI" id="CHEBI:29985"/>
        <dbReference type="ChEBI" id="CHEBI:58359"/>
        <dbReference type="EC" id="3.5.1.2"/>
    </reaction>
</comment>
<dbReference type="InterPro" id="IPR032466">
    <property type="entry name" value="Metal_Hydrolase"/>
</dbReference>
<dbReference type="SUPFAM" id="SSF52440">
    <property type="entry name" value="PreATP-grasp domain"/>
    <property type="match status" value="2"/>
</dbReference>
<dbReference type="NCBIfam" id="TIGR00670">
    <property type="entry name" value="asp_carb_tr"/>
    <property type="match status" value="1"/>
</dbReference>
<dbReference type="FunFam" id="3.40.50.1370:FF:000002">
    <property type="entry name" value="Aspartate carbamoyltransferase 2"/>
    <property type="match status" value="1"/>
</dbReference>
<dbReference type="InterPro" id="IPR017926">
    <property type="entry name" value="GATASE"/>
</dbReference>
<feature type="domain" description="ATP-grasp" evidence="24">
    <location>
        <begin position="572"/>
        <end position="765"/>
    </location>
</feature>
<dbReference type="InterPro" id="IPR036480">
    <property type="entry name" value="CarbP_synth_ssu_N_sf"/>
</dbReference>
<dbReference type="Pfam" id="PF02787">
    <property type="entry name" value="CPSase_L_D3"/>
    <property type="match status" value="1"/>
</dbReference>
<dbReference type="FunFam" id="3.40.50.20:FF:000002">
    <property type="entry name" value="Carbamoyl-phosphate synthase large chain"/>
    <property type="match status" value="1"/>
</dbReference>
<dbReference type="Gene3D" id="1.10.1030.10">
    <property type="entry name" value="Carbamoyl-phosphate synthetase, large subunit oligomerisation domain"/>
    <property type="match status" value="1"/>
</dbReference>
<keyword evidence="27" id="KW-1185">Reference proteome</keyword>
<dbReference type="FunFam" id="3.40.50.880:FF:000006">
    <property type="entry name" value="Carbamoyl-phosphate synthase 1, mitochondrial"/>
    <property type="match status" value="1"/>
</dbReference>
<evidence type="ECO:0000259" key="24">
    <source>
        <dbReference type="PROSITE" id="PS50975"/>
    </source>
</evidence>
<dbReference type="InterPro" id="IPR006275">
    <property type="entry name" value="CPSase_lsu"/>
</dbReference>
<dbReference type="PROSITE" id="PS51855">
    <property type="entry name" value="MGS"/>
    <property type="match status" value="1"/>
</dbReference>
<dbReference type="Pfam" id="PF25596">
    <property type="entry name" value="CPSase_L_D1"/>
    <property type="match status" value="2"/>
</dbReference>
<dbReference type="Gene3D" id="3.40.50.1380">
    <property type="entry name" value="Methylglyoxal synthase-like domain"/>
    <property type="match status" value="1"/>
</dbReference>
<evidence type="ECO:0000256" key="3">
    <source>
        <dbReference type="ARBA" id="ARBA00004852"/>
    </source>
</evidence>
<reference evidence="26" key="1">
    <citation type="submission" date="2020-06" db="EMBL/GenBank/DDBJ databases">
        <title>Draft genome of Bugula neritina, a colonial animal packing powerful symbionts and potential medicines.</title>
        <authorList>
            <person name="Rayko M."/>
        </authorList>
    </citation>
    <scope>NUCLEOTIDE SEQUENCE [LARGE SCALE GENOMIC DNA]</scope>
    <source>
        <strain evidence="26">Kwan_BN1</strain>
    </source>
</reference>
<dbReference type="FunFam" id="3.20.20.140:FF:000036">
    <property type="entry name" value="Carbamoyl-phosphate synthase large chain"/>
    <property type="match status" value="1"/>
</dbReference>
<dbReference type="InterPro" id="IPR006130">
    <property type="entry name" value="Asp/Orn_carbamoylTrfase"/>
</dbReference>
<evidence type="ECO:0000256" key="23">
    <source>
        <dbReference type="PROSITE-ProRule" id="PRU00409"/>
    </source>
</evidence>
<comment type="catalytic activity">
    <reaction evidence="20">
        <text>hydrogencarbonate + L-glutamine + 2 ATP + H2O = carbamoyl phosphate + L-glutamate + 2 ADP + phosphate + 2 H(+)</text>
        <dbReference type="Rhea" id="RHEA:18633"/>
        <dbReference type="ChEBI" id="CHEBI:15377"/>
        <dbReference type="ChEBI" id="CHEBI:15378"/>
        <dbReference type="ChEBI" id="CHEBI:17544"/>
        <dbReference type="ChEBI" id="CHEBI:29985"/>
        <dbReference type="ChEBI" id="CHEBI:30616"/>
        <dbReference type="ChEBI" id="CHEBI:43474"/>
        <dbReference type="ChEBI" id="CHEBI:58228"/>
        <dbReference type="ChEBI" id="CHEBI:58359"/>
        <dbReference type="ChEBI" id="CHEBI:456216"/>
        <dbReference type="EC" id="6.3.5.5"/>
    </reaction>
</comment>
<dbReference type="Pfam" id="PF02729">
    <property type="entry name" value="OTCace_N"/>
    <property type="match status" value="1"/>
</dbReference>
<dbReference type="FunFam" id="3.40.50.20:FF:000012">
    <property type="entry name" value="Carbamoyl-phosphate synthase 1, mitochondrial"/>
    <property type="match status" value="1"/>
</dbReference>
<evidence type="ECO:0000256" key="17">
    <source>
        <dbReference type="ARBA" id="ARBA00043998"/>
    </source>
</evidence>
<evidence type="ECO:0000256" key="8">
    <source>
        <dbReference type="ARBA" id="ARBA00022737"/>
    </source>
</evidence>
<dbReference type="InterPro" id="IPR002082">
    <property type="entry name" value="Asp_carbamoyltransf"/>
</dbReference>
<comment type="similarity">
    <text evidence="16">In the N-terminal section; belongs to the CarA family.</text>
</comment>
<dbReference type="SUPFAM" id="SSF56059">
    <property type="entry name" value="Glutathione synthetase ATP-binding domain-like"/>
    <property type="match status" value="2"/>
</dbReference>
<comment type="pathway">
    <text evidence="4">Pyrimidine metabolism; UMP biosynthesis via de novo pathway; (S)-dihydroorotate from bicarbonate: step 3/3.</text>
</comment>
<evidence type="ECO:0000256" key="22">
    <source>
        <dbReference type="ARBA" id="ARBA00049534"/>
    </source>
</evidence>
<gene>
    <name evidence="26" type="ORF">EB796_015342</name>
</gene>
<evidence type="ECO:0000256" key="12">
    <source>
        <dbReference type="ARBA" id="ARBA00022975"/>
    </source>
</evidence>
<dbReference type="NCBIfam" id="NF003671">
    <property type="entry name" value="PRK05294.1"/>
    <property type="match status" value="1"/>
</dbReference>
<dbReference type="InterPro" id="IPR005479">
    <property type="entry name" value="CPAse_ATP-bd"/>
</dbReference>
<dbReference type="GO" id="GO:0004087">
    <property type="term" value="F:carbamoyl-phosphate synthase (ammonia) activity"/>
    <property type="evidence" value="ECO:0007669"/>
    <property type="project" value="UniProtKB-EC"/>
</dbReference>
<comment type="catalytic activity">
    <reaction evidence="21">
        <text>carbamoyl phosphate + L-aspartate = N-carbamoyl-L-aspartate + phosphate + H(+)</text>
        <dbReference type="Rhea" id="RHEA:20013"/>
        <dbReference type="ChEBI" id="CHEBI:15378"/>
        <dbReference type="ChEBI" id="CHEBI:29991"/>
        <dbReference type="ChEBI" id="CHEBI:32814"/>
        <dbReference type="ChEBI" id="CHEBI:43474"/>
        <dbReference type="ChEBI" id="CHEBI:58228"/>
        <dbReference type="EC" id="2.1.3.2"/>
    </reaction>
</comment>
<dbReference type="InterPro" id="IPR036901">
    <property type="entry name" value="Asp/Orn_carbamoylTrfase_sf"/>
</dbReference>
<comment type="similarity">
    <text evidence="14">In the 3rd section; belongs to the metallo-dependent hydrolases superfamily. DHOase family. CAD subfamily.</text>
</comment>
<dbReference type="FunFam" id="3.40.50.1380:FF:000005">
    <property type="entry name" value="CAD protein-like isoform X1"/>
    <property type="match status" value="1"/>
</dbReference>
<dbReference type="GO" id="GO:0004151">
    <property type="term" value="F:dihydroorotase activity"/>
    <property type="evidence" value="ECO:0007669"/>
    <property type="project" value="UniProtKB-EC"/>
</dbReference>
<dbReference type="CDD" id="cd01423">
    <property type="entry name" value="MGS_CPS_I_III"/>
    <property type="match status" value="1"/>
</dbReference>
<dbReference type="Gene3D" id="3.40.50.20">
    <property type="match status" value="2"/>
</dbReference>
<dbReference type="NCBIfam" id="TIGR01368">
    <property type="entry name" value="CPSaseIIsmall"/>
    <property type="match status" value="1"/>
</dbReference>
<dbReference type="GO" id="GO:0004070">
    <property type="term" value="F:aspartate carbamoyltransferase activity"/>
    <property type="evidence" value="ECO:0007669"/>
    <property type="project" value="UniProtKB-EC"/>
</dbReference>
<dbReference type="FunFam" id="3.30.470.20:FF:000001">
    <property type="entry name" value="Carbamoyl-phosphate synthase large chain"/>
    <property type="match status" value="1"/>
</dbReference>
<dbReference type="InterPro" id="IPR002474">
    <property type="entry name" value="CarbamoylP_synth_ssu_N"/>
</dbReference>
<evidence type="ECO:0000256" key="10">
    <source>
        <dbReference type="ARBA" id="ARBA00022801"/>
    </source>
</evidence>
<dbReference type="Gene3D" id="3.20.20.140">
    <property type="entry name" value="Metal-dependent hydrolases"/>
    <property type="match status" value="1"/>
</dbReference>
<keyword evidence="12" id="KW-0665">Pyrimidine biosynthesis</keyword>
<comment type="caution">
    <text evidence="26">The sequence shown here is derived from an EMBL/GenBank/DDBJ whole genome shotgun (WGS) entry which is preliminary data.</text>
</comment>
<dbReference type="SUPFAM" id="SSF48108">
    <property type="entry name" value="Carbamoyl phosphate synthetase, large subunit connection domain"/>
    <property type="match status" value="1"/>
</dbReference>
<dbReference type="EMBL" id="VXIV02002294">
    <property type="protein sequence ID" value="KAF6026349.1"/>
    <property type="molecule type" value="Genomic_DNA"/>
</dbReference>
<comment type="cofactor">
    <cofactor evidence="1">
        <name>Zn(2+)</name>
        <dbReference type="ChEBI" id="CHEBI:29105"/>
    </cofactor>
</comment>
<dbReference type="InterPro" id="IPR013815">
    <property type="entry name" value="ATP_grasp_subdomain_1"/>
</dbReference>
<dbReference type="SMART" id="SM00851">
    <property type="entry name" value="MGS"/>
    <property type="match status" value="1"/>
</dbReference>
<comment type="catalytic activity">
    <reaction evidence="19">
        <text>(S)-dihydroorotate + H2O = N-carbamoyl-L-aspartate + H(+)</text>
        <dbReference type="Rhea" id="RHEA:24296"/>
        <dbReference type="ChEBI" id="CHEBI:15377"/>
        <dbReference type="ChEBI" id="CHEBI:15378"/>
        <dbReference type="ChEBI" id="CHEBI:30864"/>
        <dbReference type="ChEBI" id="CHEBI:32814"/>
        <dbReference type="EC" id="3.5.2.3"/>
    </reaction>
</comment>
<evidence type="ECO:0000256" key="2">
    <source>
        <dbReference type="ARBA" id="ARBA00004812"/>
    </source>
</evidence>
<dbReference type="Gene3D" id="3.30.470.20">
    <property type="entry name" value="ATP-grasp fold, B domain"/>
    <property type="match status" value="2"/>
</dbReference>
<accession>A0A7J7JJ44</accession>
<dbReference type="InterPro" id="IPR024403">
    <property type="entry name" value="DHOase_cat"/>
</dbReference>
<dbReference type="SUPFAM" id="SSF52317">
    <property type="entry name" value="Class I glutamine amidotransferase-like"/>
    <property type="match status" value="1"/>
</dbReference>
<evidence type="ECO:0000256" key="16">
    <source>
        <dbReference type="ARBA" id="ARBA00043984"/>
    </source>
</evidence>
<dbReference type="InterPro" id="IPR006274">
    <property type="entry name" value="CarbamoylP_synth_ssu"/>
</dbReference>
<evidence type="ECO:0000256" key="7">
    <source>
        <dbReference type="ARBA" id="ARBA00022723"/>
    </source>
</evidence>
<dbReference type="InterPro" id="IPR006132">
    <property type="entry name" value="Asp/Orn_carbamoyltranf_P-bd"/>
</dbReference>
<evidence type="ECO:0000256" key="5">
    <source>
        <dbReference type="ARBA" id="ARBA00022598"/>
    </source>
</evidence>
<dbReference type="Gene3D" id="3.50.30.20">
    <property type="entry name" value="Carbamoyl-phosphate synthase small subunit, N-terminal domain"/>
    <property type="match status" value="1"/>
</dbReference>
<keyword evidence="13" id="KW-0511">Multifunctional enzyme</keyword>
<keyword evidence="6" id="KW-0808">Transferase</keyword>
<dbReference type="PANTHER" id="PTHR11405">
    <property type="entry name" value="CARBAMOYLTRANSFERASE FAMILY MEMBER"/>
    <property type="match status" value="1"/>
</dbReference>
<keyword evidence="5" id="KW-0436">Ligase</keyword>
<organism evidence="26 27">
    <name type="scientific">Bugula neritina</name>
    <name type="common">Brown bryozoan</name>
    <name type="synonym">Sertularia neritina</name>
    <dbReference type="NCBI Taxonomy" id="10212"/>
    <lineage>
        <taxon>Eukaryota</taxon>
        <taxon>Metazoa</taxon>
        <taxon>Spiralia</taxon>
        <taxon>Lophotrochozoa</taxon>
        <taxon>Bryozoa</taxon>
        <taxon>Gymnolaemata</taxon>
        <taxon>Cheilostomatida</taxon>
        <taxon>Flustrina</taxon>
        <taxon>Buguloidea</taxon>
        <taxon>Bugulidae</taxon>
        <taxon>Bugula</taxon>
    </lineage>
</organism>
<dbReference type="InterPro" id="IPR029062">
    <property type="entry name" value="Class_I_gatase-like"/>
</dbReference>
<evidence type="ECO:0000259" key="25">
    <source>
        <dbReference type="PROSITE" id="PS51855"/>
    </source>
</evidence>
<dbReference type="Pfam" id="PF02142">
    <property type="entry name" value="MGS"/>
    <property type="match status" value="1"/>
</dbReference>
<feature type="domain" description="MGS-like" evidence="25">
    <location>
        <begin position="1333"/>
        <end position="1495"/>
    </location>
</feature>
<dbReference type="Proteomes" id="UP000593567">
    <property type="component" value="Unassembled WGS sequence"/>
</dbReference>
<comment type="pathway">
    <text evidence="3">Pyrimidine metabolism; UMP biosynthesis via de novo pathway; (S)-dihydroorotate from bicarbonate: step 2/3.</text>
</comment>
<dbReference type="GO" id="GO:0046872">
    <property type="term" value="F:metal ion binding"/>
    <property type="evidence" value="ECO:0007669"/>
    <property type="project" value="UniProtKB-KW"/>
</dbReference>
<evidence type="ECO:0000256" key="11">
    <source>
        <dbReference type="ARBA" id="ARBA00022840"/>
    </source>
</evidence>
<dbReference type="GO" id="GO:0044205">
    <property type="term" value="P:'de novo' UMP biosynthetic process"/>
    <property type="evidence" value="ECO:0007669"/>
    <property type="project" value="UniProtKB-UniPathway"/>
</dbReference>
<dbReference type="GO" id="GO:0005524">
    <property type="term" value="F:ATP binding"/>
    <property type="evidence" value="ECO:0007669"/>
    <property type="project" value="UniProtKB-UniRule"/>
</dbReference>
<dbReference type="PROSITE" id="PS00867">
    <property type="entry name" value="CPSASE_2"/>
    <property type="match status" value="1"/>
</dbReference>
<dbReference type="GO" id="GO:0004359">
    <property type="term" value="F:glutaminase activity"/>
    <property type="evidence" value="ECO:0007669"/>
    <property type="project" value="UniProtKB-EC"/>
</dbReference>
<dbReference type="PRINTS" id="PR00099">
    <property type="entry name" value="CPSGATASE"/>
</dbReference>
<dbReference type="OrthoDB" id="434at2759"/>
<feature type="domain" description="ATP-grasp" evidence="24">
    <location>
        <begin position="1094"/>
        <end position="1268"/>
    </location>
</feature>
<dbReference type="Gene3D" id="3.30.1490.20">
    <property type="entry name" value="ATP-grasp fold, A domain"/>
    <property type="match status" value="1"/>
</dbReference>
<dbReference type="PRINTS" id="PR00098">
    <property type="entry name" value="CPSASE"/>
</dbReference>
<dbReference type="CDD" id="cd01744">
    <property type="entry name" value="GATase1_CPSase"/>
    <property type="match status" value="1"/>
</dbReference>
<keyword evidence="7" id="KW-0479">Metal-binding</keyword>
<dbReference type="GO" id="GO:0016597">
    <property type="term" value="F:amino acid binding"/>
    <property type="evidence" value="ECO:0007669"/>
    <property type="project" value="InterPro"/>
</dbReference>
<evidence type="ECO:0000313" key="26">
    <source>
        <dbReference type="EMBL" id="KAF6026349.1"/>
    </source>
</evidence>
<dbReference type="CDD" id="cd01316">
    <property type="entry name" value="CAD_DHOase"/>
    <property type="match status" value="1"/>
</dbReference>